<evidence type="ECO:0000256" key="2">
    <source>
        <dbReference type="ARBA" id="ARBA00023134"/>
    </source>
</evidence>
<feature type="compositionally biased region" description="Pro residues" evidence="4">
    <location>
        <begin position="237"/>
        <end position="272"/>
    </location>
</feature>
<dbReference type="InterPro" id="IPR006689">
    <property type="entry name" value="Small_GTPase_ARF/SAR"/>
</dbReference>
<dbReference type="EMBL" id="QCYY01000543">
    <property type="protein sequence ID" value="ROT84430.1"/>
    <property type="molecule type" value="Genomic_DNA"/>
</dbReference>
<dbReference type="PANTHER" id="PTHR11711">
    <property type="entry name" value="ADP RIBOSYLATION FACTOR-RELATED"/>
    <property type="match status" value="1"/>
</dbReference>
<protein>
    <submittedName>
        <fullName evidence="5">Uncharacterized protein</fullName>
    </submittedName>
</protein>
<sequence>MAYIVITLAVCAFVRVHLMAVTRNLSLYSRLAFEFSPLFSHTPFSSPVILAPPSVAPDDFSSFPLLPYMDTATLPCPRVCCCPSLFSLSLSFLSLFPPHFFPQRTHTHTTPLHLLHPILPHNPHPTPNSLPSSTSPFLRLQSHHPSSNLSLPPLPTPLPPHSRLILRPPPPPPLQATPFLHNATPSLQTSPPAPTSSPPPPQATLPPTSPLPPTNAPLPTFSPSPLHLPPSTSHPSTSPPPQAYPSPSTTPPPPPSTGAPRPPSSSLPPPRHQLPRVGVGRQEEAASSLALVHALHGRDRVRGGLYGRERMDEAKMELMRTVRRAENHHVPILVLANKQDLPGAKDAAQVEKVLGLKDLGPAQLYHVQPSCAIIGDGLEDGLESLYDMICKKKKINKNNHKNSKKR</sequence>
<feature type="compositionally biased region" description="Pro residues" evidence="4">
    <location>
        <begin position="191"/>
        <end position="228"/>
    </location>
</feature>
<dbReference type="SUPFAM" id="SSF52540">
    <property type="entry name" value="P-loop containing nucleoside triphosphate hydrolases"/>
    <property type="match status" value="1"/>
</dbReference>
<dbReference type="OrthoDB" id="2011769at2759"/>
<reference evidence="5 6" key="2">
    <citation type="submission" date="2019-01" db="EMBL/GenBank/DDBJ databases">
        <title>The decoding of complex shrimp genome reveals the adaptation for benthos swimmer, frequently molting mechanism and breeding impact on genome.</title>
        <authorList>
            <person name="Sun Y."/>
            <person name="Gao Y."/>
            <person name="Yu Y."/>
        </authorList>
    </citation>
    <scope>NUCLEOTIDE SEQUENCE [LARGE SCALE GENOMIC DNA]</scope>
    <source>
        <tissue evidence="5">Muscle</tissue>
    </source>
</reference>
<dbReference type="Proteomes" id="UP000283509">
    <property type="component" value="Unassembled WGS sequence"/>
</dbReference>
<dbReference type="InterPro" id="IPR024156">
    <property type="entry name" value="Small_GTPase_ARF"/>
</dbReference>
<organism evidence="5 6">
    <name type="scientific">Penaeus vannamei</name>
    <name type="common">Whiteleg shrimp</name>
    <name type="synonym">Litopenaeus vannamei</name>
    <dbReference type="NCBI Taxonomy" id="6689"/>
    <lineage>
        <taxon>Eukaryota</taxon>
        <taxon>Metazoa</taxon>
        <taxon>Ecdysozoa</taxon>
        <taxon>Arthropoda</taxon>
        <taxon>Crustacea</taxon>
        <taxon>Multicrustacea</taxon>
        <taxon>Malacostraca</taxon>
        <taxon>Eumalacostraca</taxon>
        <taxon>Eucarida</taxon>
        <taxon>Decapoda</taxon>
        <taxon>Dendrobranchiata</taxon>
        <taxon>Penaeoidea</taxon>
        <taxon>Penaeidae</taxon>
        <taxon>Penaeus</taxon>
    </lineage>
</organism>
<evidence type="ECO:0000256" key="3">
    <source>
        <dbReference type="PIRSR" id="PIRSR606689-1"/>
    </source>
</evidence>
<reference evidence="5 6" key="1">
    <citation type="submission" date="2018-04" db="EMBL/GenBank/DDBJ databases">
        <authorList>
            <person name="Zhang X."/>
            <person name="Yuan J."/>
            <person name="Li F."/>
            <person name="Xiang J."/>
        </authorList>
    </citation>
    <scope>NUCLEOTIDE SEQUENCE [LARGE SCALE GENOMIC DNA]</scope>
    <source>
        <tissue evidence="5">Muscle</tissue>
    </source>
</reference>
<dbReference type="GO" id="GO:0005525">
    <property type="term" value="F:GTP binding"/>
    <property type="evidence" value="ECO:0007669"/>
    <property type="project" value="UniProtKB-KW"/>
</dbReference>
<keyword evidence="2 3" id="KW-0342">GTP-binding</keyword>
<comment type="caution">
    <text evidence="5">The sequence shown here is derived from an EMBL/GenBank/DDBJ whole genome shotgun (WGS) entry which is preliminary data.</text>
</comment>
<keyword evidence="1 3" id="KW-0547">Nucleotide-binding</keyword>
<feature type="compositionally biased region" description="Low complexity" evidence="4">
    <location>
        <begin position="176"/>
        <end position="190"/>
    </location>
</feature>
<keyword evidence="6" id="KW-1185">Reference proteome</keyword>
<dbReference type="InterPro" id="IPR027417">
    <property type="entry name" value="P-loop_NTPase"/>
</dbReference>
<evidence type="ECO:0000256" key="4">
    <source>
        <dbReference type="SAM" id="MobiDB-lite"/>
    </source>
</evidence>
<accession>A0A3R7NDR0</accession>
<dbReference type="Gene3D" id="3.40.50.300">
    <property type="entry name" value="P-loop containing nucleotide triphosphate hydrolases"/>
    <property type="match status" value="1"/>
</dbReference>
<dbReference type="AlphaFoldDB" id="A0A3R7NDR0"/>
<evidence type="ECO:0000256" key="1">
    <source>
        <dbReference type="ARBA" id="ARBA00022741"/>
    </source>
</evidence>
<dbReference type="STRING" id="6689.A0A3R7NDR0"/>
<dbReference type="GO" id="GO:0003924">
    <property type="term" value="F:GTPase activity"/>
    <property type="evidence" value="ECO:0007669"/>
    <property type="project" value="InterPro"/>
</dbReference>
<feature type="region of interest" description="Disordered" evidence="4">
    <location>
        <begin position="116"/>
        <end position="285"/>
    </location>
</feature>
<name>A0A3R7NDR0_PENVA</name>
<gene>
    <name evidence="5" type="ORF">C7M84_022388</name>
</gene>
<evidence type="ECO:0000313" key="5">
    <source>
        <dbReference type="EMBL" id="ROT84430.1"/>
    </source>
</evidence>
<dbReference type="Pfam" id="PF00025">
    <property type="entry name" value="Arf"/>
    <property type="match status" value="1"/>
</dbReference>
<feature type="binding site" evidence="3">
    <location>
        <begin position="337"/>
        <end position="340"/>
    </location>
    <ligand>
        <name>GTP</name>
        <dbReference type="ChEBI" id="CHEBI:37565"/>
    </ligand>
</feature>
<evidence type="ECO:0000313" key="6">
    <source>
        <dbReference type="Proteomes" id="UP000283509"/>
    </source>
</evidence>
<proteinExistence type="predicted"/>